<evidence type="ECO:0000256" key="13">
    <source>
        <dbReference type="RuleBase" id="RU000504"/>
    </source>
</evidence>
<sequence>MTEASFPNYRHTKIIATLGPATESRERLTQLILGGVDVLRLNMAHATGQWISDIISLVREISCEVDRHVAVMIDVKGPEIRTGIVESPIDLNKGDRIDLCTESADPSASNVVRVTVNYPDLPRDIEVGATILVDSGLIRLKVVGKDETSVQCVVMTPGSLGSRRHINLPGVEVNLPALTKKDESDLIAGIAAGVDFVALSFVRRASDIETLRKFLDDRGSKARIIAKIEEQAGVRNMDEIIRAADAIMVARGDLGIEIDYHRLPLVQTQLVRACQGEGKPVIIATHLLESMIQSPIPTRAEISDVSNAVREQADAVMLSGETTTGLYPIASVDVLKNIIQSIEPSVSTDLNKRIVLREPKAKMLKASAVLAQDLGQSGIVVFTRSGFLAYVLGALRPRGVPIFAFTDVESTFRQLLLPWGVEPFLMDFSDDPEQTILDSLDRLKQNRWCVPGSWLVVITNALANEKVIDTMQLRKVD</sequence>
<keyword evidence="8" id="KW-0067">ATP-binding</keyword>
<dbReference type="InterPro" id="IPR015806">
    <property type="entry name" value="Pyrv_Knase_insert_dom_sf"/>
</dbReference>
<evidence type="ECO:0000256" key="2">
    <source>
        <dbReference type="ARBA" id="ARBA00008663"/>
    </source>
</evidence>
<dbReference type="NCBIfam" id="TIGR01064">
    <property type="entry name" value="pyruv_kin"/>
    <property type="match status" value="1"/>
</dbReference>
<dbReference type="RefSeq" id="WP_146455936.1">
    <property type="nucleotide sequence ID" value="NZ_SJPW01000002.1"/>
</dbReference>
<evidence type="ECO:0000256" key="5">
    <source>
        <dbReference type="ARBA" id="ARBA00022723"/>
    </source>
</evidence>
<feature type="domain" description="Pyruvate kinase C-terminal" evidence="15">
    <location>
        <begin position="364"/>
        <end position="461"/>
    </location>
</feature>
<gene>
    <name evidence="16" type="primary">pyk_1</name>
    <name evidence="16" type="ORF">Poly51_15710</name>
</gene>
<dbReference type="PRINTS" id="PR01050">
    <property type="entry name" value="PYRUVTKNASE"/>
</dbReference>
<proteinExistence type="inferred from homology"/>
<accession>A0A5C6FGU1</accession>
<keyword evidence="9 13" id="KW-0460">Magnesium</keyword>
<dbReference type="GO" id="GO:0016301">
    <property type="term" value="F:kinase activity"/>
    <property type="evidence" value="ECO:0007669"/>
    <property type="project" value="UniProtKB-KW"/>
</dbReference>
<evidence type="ECO:0000256" key="8">
    <source>
        <dbReference type="ARBA" id="ARBA00022840"/>
    </source>
</evidence>
<keyword evidence="5" id="KW-0479">Metal-binding</keyword>
<dbReference type="InterPro" id="IPR015795">
    <property type="entry name" value="Pyrv_Knase_C"/>
</dbReference>
<keyword evidence="6" id="KW-0547">Nucleotide-binding</keyword>
<dbReference type="Pfam" id="PF00224">
    <property type="entry name" value="PK"/>
    <property type="match status" value="1"/>
</dbReference>
<comment type="catalytic activity">
    <reaction evidence="13">
        <text>pyruvate + ATP = phosphoenolpyruvate + ADP + H(+)</text>
        <dbReference type="Rhea" id="RHEA:18157"/>
        <dbReference type="ChEBI" id="CHEBI:15361"/>
        <dbReference type="ChEBI" id="CHEBI:15378"/>
        <dbReference type="ChEBI" id="CHEBI:30616"/>
        <dbReference type="ChEBI" id="CHEBI:58702"/>
        <dbReference type="ChEBI" id="CHEBI:456216"/>
        <dbReference type="EC" id="2.7.1.40"/>
    </reaction>
</comment>
<dbReference type="SUPFAM" id="SSF52935">
    <property type="entry name" value="PK C-terminal domain-like"/>
    <property type="match status" value="1"/>
</dbReference>
<evidence type="ECO:0000256" key="3">
    <source>
        <dbReference type="ARBA" id="ARBA00012142"/>
    </source>
</evidence>
<evidence type="ECO:0000313" key="16">
    <source>
        <dbReference type="EMBL" id="TWU58791.1"/>
    </source>
</evidence>
<name>A0A5C6FGU1_9BACT</name>
<organism evidence="16 17">
    <name type="scientific">Rubripirellula tenax</name>
    <dbReference type="NCBI Taxonomy" id="2528015"/>
    <lineage>
        <taxon>Bacteria</taxon>
        <taxon>Pseudomonadati</taxon>
        <taxon>Planctomycetota</taxon>
        <taxon>Planctomycetia</taxon>
        <taxon>Pirellulales</taxon>
        <taxon>Pirellulaceae</taxon>
        <taxon>Rubripirellula</taxon>
    </lineage>
</organism>
<comment type="caution">
    <text evidence="16">The sequence shown here is derived from an EMBL/GenBank/DDBJ whole genome shotgun (WGS) entry which is preliminary data.</text>
</comment>
<comment type="similarity">
    <text evidence="2 13">Belongs to the pyruvate kinase family.</text>
</comment>
<dbReference type="EC" id="2.7.1.40" evidence="3 12"/>
<dbReference type="GO" id="GO:0005524">
    <property type="term" value="F:ATP binding"/>
    <property type="evidence" value="ECO:0007669"/>
    <property type="project" value="UniProtKB-KW"/>
</dbReference>
<dbReference type="NCBIfam" id="NF004491">
    <property type="entry name" value="PRK05826.1"/>
    <property type="match status" value="1"/>
</dbReference>
<feature type="domain" description="Pyruvate kinase barrel" evidence="14">
    <location>
        <begin position="10"/>
        <end position="332"/>
    </location>
</feature>
<dbReference type="GO" id="GO:0030955">
    <property type="term" value="F:potassium ion binding"/>
    <property type="evidence" value="ECO:0007669"/>
    <property type="project" value="UniProtKB-UniRule"/>
</dbReference>
<dbReference type="InterPro" id="IPR040442">
    <property type="entry name" value="Pyrv_kinase-like_dom_sf"/>
</dbReference>
<keyword evidence="10 13" id="KW-0324">Glycolysis</keyword>
<dbReference type="InterPro" id="IPR015813">
    <property type="entry name" value="Pyrv/PenolPyrv_kinase-like_dom"/>
</dbReference>
<comment type="pathway">
    <text evidence="1 13">Carbohydrate degradation; glycolysis; pyruvate from D-glyceraldehyde 3-phosphate: step 5/5.</text>
</comment>
<keyword evidence="7 13" id="KW-0418">Kinase</keyword>
<protein>
    <recommendedName>
        <fullName evidence="3 12">Pyruvate kinase</fullName>
        <ecNumber evidence="3 12">2.7.1.40</ecNumber>
    </recommendedName>
</protein>
<evidence type="ECO:0000256" key="12">
    <source>
        <dbReference type="NCBIfam" id="TIGR01064"/>
    </source>
</evidence>
<dbReference type="OrthoDB" id="9812123at2"/>
<dbReference type="Gene3D" id="3.20.20.60">
    <property type="entry name" value="Phosphoenolpyruvate-binding domains"/>
    <property type="match status" value="1"/>
</dbReference>
<dbReference type="FunFam" id="2.40.33.10:FF:000001">
    <property type="entry name" value="Pyruvate kinase"/>
    <property type="match status" value="1"/>
</dbReference>
<keyword evidence="17" id="KW-1185">Reference proteome</keyword>
<evidence type="ECO:0000256" key="4">
    <source>
        <dbReference type="ARBA" id="ARBA00022679"/>
    </source>
</evidence>
<keyword evidence="4 13" id="KW-0808">Transferase</keyword>
<evidence type="ECO:0000259" key="14">
    <source>
        <dbReference type="Pfam" id="PF00224"/>
    </source>
</evidence>
<dbReference type="Pfam" id="PF02887">
    <property type="entry name" value="PK_C"/>
    <property type="match status" value="1"/>
</dbReference>
<evidence type="ECO:0000256" key="11">
    <source>
        <dbReference type="ARBA" id="ARBA00023317"/>
    </source>
</evidence>
<dbReference type="EMBL" id="SJPW01000002">
    <property type="protein sequence ID" value="TWU58791.1"/>
    <property type="molecule type" value="Genomic_DNA"/>
</dbReference>
<dbReference type="AlphaFoldDB" id="A0A5C6FGU1"/>
<evidence type="ECO:0000259" key="15">
    <source>
        <dbReference type="Pfam" id="PF02887"/>
    </source>
</evidence>
<dbReference type="GO" id="GO:0004743">
    <property type="term" value="F:pyruvate kinase activity"/>
    <property type="evidence" value="ECO:0007669"/>
    <property type="project" value="UniProtKB-UniRule"/>
</dbReference>
<dbReference type="UniPathway" id="UPA00109">
    <property type="reaction ID" value="UER00188"/>
</dbReference>
<dbReference type="InterPro" id="IPR015793">
    <property type="entry name" value="Pyrv_Knase_brl"/>
</dbReference>
<dbReference type="InterPro" id="IPR036918">
    <property type="entry name" value="Pyrv_Knase_C_sf"/>
</dbReference>
<dbReference type="Proteomes" id="UP000318288">
    <property type="component" value="Unassembled WGS sequence"/>
</dbReference>
<dbReference type="PANTHER" id="PTHR11817">
    <property type="entry name" value="PYRUVATE KINASE"/>
    <property type="match status" value="1"/>
</dbReference>
<dbReference type="SUPFAM" id="SSF50800">
    <property type="entry name" value="PK beta-barrel domain-like"/>
    <property type="match status" value="1"/>
</dbReference>
<dbReference type="InterPro" id="IPR011037">
    <property type="entry name" value="Pyrv_Knase-like_insert_dom_sf"/>
</dbReference>
<dbReference type="GO" id="GO:0000287">
    <property type="term" value="F:magnesium ion binding"/>
    <property type="evidence" value="ECO:0007669"/>
    <property type="project" value="UniProtKB-UniRule"/>
</dbReference>
<dbReference type="Gene3D" id="3.40.1380.20">
    <property type="entry name" value="Pyruvate kinase, C-terminal domain"/>
    <property type="match status" value="1"/>
</dbReference>
<reference evidence="16 17" key="1">
    <citation type="submission" date="2019-02" db="EMBL/GenBank/DDBJ databases">
        <title>Deep-cultivation of Planctomycetes and their phenomic and genomic characterization uncovers novel biology.</title>
        <authorList>
            <person name="Wiegand S."/>
            <person name="Jogler M."/>
            <person name="Boedeker C."/>
            <person name="Pinto D."/>
            <person name="Vollmers J."/>
            <person name="Rivas-Marin E."/>
            <person name="Kohn T."/>
            <person name="Peeters S.H."/>
            <person name="Heuer A."/>
            <person name="Rast P."/>
            <person name="Oberbeckmann S."/>
            <person name="Bunk B."/>
            <person name="Jeske O."/>
            <person name="Meyerdierks A."/>
            <person name="Storesund J.E."/>
            <person name="Kallscheuer N."/>
            <person name="Luecker S."/>
            <person name="Lage O.M."/>
            <person name="Pohl T."/>
            <person name="Merkel B.J."/>
            <person name="Hornburger P."/>
            <person name="Mueller R.-W."/>
            <person name="Bruemmer F."/>
            <person name="Labrenz M."/>
            <person name="Spormann A.M."/>
            <person name="Op Den Camp H."/>
            <person name="Overmann J."/>
            <person name="Amann R."/>
            <person name="Jetten M.S.M."/>
            <person name="Mascher T."/>
            <person name="Medema M.H."/>
            <person name="Devos D.P."/>
            <person name="Kaster A.-K."/>
            <person name="Ovreas L."/>
            <person name="Rohde M."/>
            <person name="Galperin M.Y."/>
            <person name="Jogler C."/>
        </authorList>
    </citation>
    <scope>NUCLEOTIDE SEQUENCE [LARGE SCALE GENOMIC DNA]</scope>
    <source>
        <strain evidence="16 17">Poly51</strain>
    </source>
</reference>
<dbReference type="Gene3D" id="2.40.33.10">
    <property type="entry name" value="PK beta-barrel domain-like"/>
    <property type="match status" value="1"/>
</dbReference>
<evidence type="ECO:0000256" key="1">
    <source>
        <dbReference type="ARBA" id="ARBA00004997"/>
    </source>
</evidence>
<dbReference type="InterPro" id="IPR001697">
    <property type="entry name" value="Pyr_Knase"/>
</dbReference>
<evidence type="ECO:0000256" key="9">
    <source>
        <dbReference type="ARBA" id="ARBA00022842"/>
    </source>
</evidence>
<evidence type="ECO:0000256" key="10">
    <source>
        <dbReference type="ARBA" id="ARBA00023152"/>
    </source>
</evidence>
<keyword evidence="11 16" id="KW-0670">Pyruvate</keyword>
<evidence type="ECO:0000256" key="6">
    <source>
        <dbReference type="ARBA" id="ARBA00022741"/>
    </source>
</evidence>
<evidence type="ECO:0000313" key="17">
    <source>
        <dbReference type="Proteomes" id="UP000318288"/>
    </source>
</evidence>
<dbReference type="SUPFAM" id="SSF51621">
    <property type="entry name" value="Phosphoenolpyruvate/pyruvate domain"/>
    <property type="match status" value="1"/>
</dbReference>
<evidence type="ECO:0000256" key="7">
    <source>
        <dbReference type="ARBA" id="ARBA00022777"/>
    </source>
</evidence>